<name>A0A1G1VMH0_9BACT</name>
<comment type="caution">
    <text evidence="3">The sequence shown here is derived from an EMBL/GenBank/DDBJ whole genome shotgun (WGS) entry which is preliminary data.</text>
</comment>
<reference evidence="3 4" key="1">
    <citation type="journal article" date="2016" name="Nat. Commun.">
        <title>Thousands of microbial genomes shed light on interconnected biogeochemical processes in an aquifer system.</title>
        <authorList>
            <person name="Anantharaman K."/>
            <person name="Brown C.T."/>
            <person name="Hug L.A."/>
            <person name="Sharon I."/>
            <person name="Castelle C.J."/>
            <person name="Probst A.J."/>
            <person name="Thomas B.C."/>
            <person name="Singh A."/>
            <person name="Wilkins M.J."/>
            <person name="Karaoz U."/>
            <person name="Brodie E.L."/>
            <person name="Williams K.H."/>
            <person name="Hubbard S.S."/>
            <person name="Banfield J.F."/>
        </authorList>
    </citation>
    <scope>NUCLEOTIDE SEQUENCE [LARGE SCALE GENOMIC DNA]</scope>
</reference>
<proteinExistence type="predicted"/>
<keyword evidence="2" id="KW-0472">Membrane</keyword>
<sequence>MEDSARIYKLLGIGLVVGLVIIGIWIFISIRHSPAQTTPFVQEVSLKRGDTSLTLNRQGTLTVTIPEGVFQQQWDEERVAAFFSRFEGQDFSAYRAYDEHIDGYFLTLTDSEGKSVTVLIPIGDVTIPDVVEELVQTLEEIISSTPTPTPTPIPIPTVFHPSPTPTPTPTPAPGVPTPTPTPSGGTGGEAEPPYKIPFVCDFLGPDILPDIISETVCTPQ</sequence>
<protein>
    <submittedName>
        <fullName evidence="3">Uncharacterized protein</fullName>
    </submittedName>
</protein>
<accession>A0A1G1VMH0</accession>
<organism evidence="3 4">
    <name type="scientific">Candidatus Chisholmbacteria bacterium RIFCSPHIGHO2_01_FULL_49_18</name>
    <dbReference type="NCBI Taxonomy" id="1797590"/>
    <lineage>
        <taxon>Bacteria</taxon>
        <taxon>Candidatus Chisholmiibacteriota</taxon>
    </lineage>
</organism>
<dbReference type="EMBL" id="MHCI01000014">
    <property type="protein sequence ID" value="OGY16553.1"/>
    <property type="molecule type" value="Genomic_DNA"/>
</dbReference>
<evidence type="ECO:0000313" key="3">
    <source>
        <dbReference type="EMBL" id="OGY16553.1"/>
    </source>
</evidence>
<feature type="compositionally biased region" description="Pro residues" evidence="1">
    <location>
        <begin position="162"/>
        <end position="181"/>
    </location>
</feature>
<keyword evidence="2" id="KW-0812">Transmembrane</keyword>
<feature type="region of interest" description="Disordered" evidence="1">
    <location>
        <begin position="143"/>
        <end position="192"/>
    </location>
</feature>
<evidence type="ECO:0000256" key="1">
    <source>
        <dbReference type="SAM" id="MobiDB-lite"/>
    </source>
</evidence>
<evidence type="ECO:0000256" key="2">
    <source>
        <dbReference type="SAM" id="Phobius"/>
    </source>
</evidence>
<feature type="transmembrane region" description="Helical" evidence="2">
    <location>
        <begin position="7"/>
        <end position="28"/>
    </location>
</feature>
<keyword evidence="2" id="KW-1133">Transmembrane helix</keyword>
<evidence type="ECO:0000313" key="4">
    <source>
        <dbReference type="Proteomes" id="UP000179069"/>
    </source>
</evidence>
<gene>
    <name evidence="3" type="ORF">A2785_03100</name>
</gene>
<dbReference type="AlphaFoldDB" id="A0A1G1VMH0"/>
<dbReference type="Proteomes" id="UP000179069">
    <property type="component" value="Unassembled WGS sequence"/>
</dbReference>